<keyword evidence="1" id="KW-0812">Transmembrane</keyword>
<keyword evidence="3" id="KW-1185">Reference proteome</keyword>
<feature type="transmembrane region" description="Helical" evidence="1">
    <location>
        <begin position="28"/>
        <end position="52"/>
    </location>
</feature>
<name>A0A245ZHL1_9SPHN</name>
<evidence type="ECO:0000313" key="2">
    <source>
        <dbReference type="EMBL" id="OWK29220.1"/>
    </source>
</evidence>
<sequence>MNETSLAAQAVASGPGTVAPPSFDGHGWLVALNMGVMTFGCVAGLMVIGMLLTDARKRRRQDVGWAPARIFRVIGLLFASGITLRCGAEALSLWGWNPREADATARFLLIKRLVDPFAACFGLGGLGLYVMSMPGVFTQLRKEPLPLRMWQAWPTVKRMLAVGGLCFVAAIGVVSTR</sequence>
<proteinExistence type="predicted"/>
<dbReference type="AlphaFoldDB" id="A0A245ZHL1"/>
<accession>A0A245ZHL1</accession>
<feature type="transmembrane region" description="Helical" evidence="1">
    <location>
        <begin position="116"/>
        <end position="138"/>
    </location>
</feature>
<dbReference type="OrthoDB" id="7470108at2"/>
<keyword evidence="1" id="KW-1133">Transmembrane helix</keyword>
<comment type="caution">
    <text evidence="2">The sequence shown here is derived from an EMBL/GenBank/DDBJ whole genome shotgun (WGS) entry which is preliminary data.</text>
</comment>
<evidence type="ECO:0000256" key="1">
    <source>
        <dbReference type="SAM" id="Phobius"/>
    </source>
</evidence>
<reference evidence="2 3" key="1">
    <citation type="submission" date="2017-03" db="EMBL/GenBank/DDBJ databases">
        <title>Genome sequence of Sphingomonas dokdonensis DSM 21029.</title>
        <authorList>
            <person name="Poehlein A."/>
            <person name="Wuebbeler J.H."/>
            <person name="Steinbuechel A."/>
            <person name="Daniel R."/>
        </authorList>
    </citation>
    <scope>NUCLEOTIDE SEQUENCE [LARGE SCALE GENOMIC DNA]</scope>
    <source>
        <strain evidence="2 3">DSM 21029</strain>
    </source>
</reference>
<feature type="transmembrane region" description="Helical" evidence="1">
    <location>
        <begin position="73"/>
        <end position="96"/>
    </location>
</feature>
<feature type="transmembrane region" description="Helical" evidence="1">
    <location>
        <begin position="159"/>
        <end position="176"/>
    </location>
</feature>
<dbReference type="Proteomes" id="UP000197290">
    <property type="component" value="Unassembled WGS sequence"/>
</dbReference>
<organism evidence="2 3">
    <name type="scientific">Sphingomonas dokdonensis</name>
    <dbReference type="NCBI Taxonomy" id="344880"/>
    <lineage>
        <taxon>Bacteria</taxon>
        <taxon>Pseudomonadati</taxon>
        <taxon>Pseudomonadota</taxon>
        <taxon>Alphaproteobacteria</taxon>
        <taxon>Sphingomonadales</taxon>
        <taxon>Sphingomonadaceae</taxon>
        <taxon>Sphingomonas</taxon>
    </lineage>
</organism>
<dbReference type="RefSeq" id="WP_088367552.1">
    <property type="nucleotide sequence ID" value="NZ_NBBI01000004.1"/>
</dbReference>
<evidence type="ECO:0000313" key="3">
    <source>
        <dbReference type="Proteomes" id="UP000197290"/>
    </source>
</evidence>
<dbReference type="EMBL" id="NBBI01000004">
    <property type="protein sequence ID" value="OWK29220.1"/>
    <property type="molecule type" value="Genomic_DNA"/>
</dbReference>
<keyword evidence="1" id="KW-0472">Membrane</keyword>
<gene>
    <name evidence="2" type="ORF">SPDO_22010</name>
</gene>
<protein>
    <submittedName>
        <fullName evidence="2">Uncharacterized protein</fullName>
    </submittedName>
</protein>